<dbReference type="EMBL" id="CP040710">
    <property type="protein sequence ID" value="QCW98661.1"/>
    <property type="molecule type" value="Genomic_DNA"/>
</dbReference>
<dbReference type="Pfam" id="PF14903">
    <property type="entry name" value="WG_beta_rep"/>
    <property type="match status" value="2"/>
</dbReference>
<dbReference type="OrthoDB" id="679755at2"/>
<evidence type="ECO:0000313" key="3">
    <source>
        <dbReference type="Proteomes" id="UP000310017"/>
    </source>
</evidence>
<gene>
    <name evidence="2" type="ORF">FGM00_00435</name>
</gene>
<keyword evidence="3" id="KW-1185">Reference proteome</keyword>
<dbReference type="AlphaFoldDB" id="A0A5B7SKU4"/>
<name>A0A5B7SKU4_9FLAO</name>
<protein>
    <submittedName>
        <fullName evidence="2">WG repeat-containing protein</fullName>
    </submittedName>
</protein>
<dbReference type="PANTHER" id="PTHR37841">
    <property type="entry name" value="GLR2918 PROTEIN"/>
    <property type="match status" value="1"/>
</dbReference>
<sequence>MNKAVLLFFAFILLCANTLTAQELTPEMESFIANIDGTSLADIEAELDEGLRGLKAFMGFFDGGDSEGIKDYAGEEENFEEPFAIDTAVVAKAVLQFEDIGFQQNFRNGKSQLKFEKIGDNYWNTVWMEEGMAESFMPKTIYFKDGTKVTEGISDNEISFHFENPWGPIAIIDSVAVDYTVYFTAKYDSLMLTKKSKKIKYKEGLIKVKQFENNFLYVTVSDAYADGFYVNALNADGKVLNQNSSSFSPTTDDQAGDGIAEIVSLLEEIQVKLKNKDFKDTEAFKSYFLKEVSKLETAKDTDGVYHKKYYFEGNIDTVKLFIETEEKSKTVSFTAINNSGFGNIILMQDKKHNIFLDANAKELFRSEYRPIQSLGSRYYQSDSLYYHLDLEAKQLRAIDAFRVWEAPNGLAFVQATEESNFLMYDAEFKLLSDFAFEGLYTIDDTYVQGITGTDNFILDSKGTIKKLDGISDIRDPYYGRMAAKSNGKYGYLAGSGEVAIPFVYIDAGNFQDGLAIVAKETNKYGLIDTNGKVVIPLKYFGIQSFENGIVWVSTGDGHELLDKTGKVLVTAEGSSYSVSGSGLDKTYQFGDDTYDAFGRLLPKKEEIKD</sequence>
<dbReference type="Proteomes" id="UP000310017">
    <property type="component" value="Chromosome"/>
</dbReference>
<dbReference type="InterPro" id="IPR032774">
    <property type="entry name" value="WG_beta_rep"/>
</dbReference>
<dbReference type="PANTHER" id="PTHR37841:SF1">
    <property type="entry name" value="DUF3298 DOMAIN-CONTAINING PROTEIN"/>
    <property type="match status" value="1"/>
</dbReference>
<reference evidence="2 3" key="1">
    <citation type="submission" date="2019-05" db="EMBL/GenBank/DDBJ databases">
        <title>Genome sequencing of F202Z8.</title>
        <authorList>
            <person name="Kwon Y.M."/>
        </authorList>
    </citation>
    <scope>NUCLEOTIDE SEQUENCE [LARGE SCALE GENOMIC DNA]</scope>
    <source>
        <strain evidence="2 3">F202Z8</strain>
    </source>
</reference>
<feature type="chain" id="PRO_5022721128" evidence="1">
    <location>
        <begin position="22"/>
        <end position="609"/>
    </location>
</feature>
<evidence type="ECO:0000313" key="2">
    <source>
        <dbReference type="EMBL" id="QCW98661.1"/>
    </source>
</evidence>
<evidence type="ECO:0000256" key="1">
    <source>
        <dbReference type="SAM" id="SignalP"/>
    </source>
</evidence>
<keyword evidence="1" id="KW-0732">Signal</keyword>
<proteinExistence type="predicted"/>
<dbReference type="RefSeq" id="WP_138851016.1">
    <property type="nucleotide sequence ID" value="NZ_CP040710.1"/>
</dbReference>
<organism evidence="2 3">
    <name type="scientific">Aggregatimonas sangjinii</name>
    <dbReference type="NCBI Taxonomy" id="2583587"/>
    <lineage>
        <taxon>Bacteria</taxon>
        <taxon>Pseudomonadati</taxon>
        <taxon>Bacteroidota</taxon>
        <taxon>Flavobacteriia</taxon>
        <taxon>Flavobacteriales</taxon>
        <taxon>Flavobacteriaceae</taxon>
        <taxon>Aggregatimonas</taxon>
    </lineage>
</organism>
<dbReference type="KEGG" id="asag:FGM00_00435"/>
<feature type="signal peptide" evidence="1">
    <location>
        <begin position="1"/>
        <end position="21"/>
    </location>
</feature>
<accession>A0A5B7SKU4</accession>